<proteinExistence type="predicted"/>
<evidence type="ECO:0000256" key="1">
    <source>
        <dbReference type="SAM" id="SignalP"/>
    </source>
</evidence>
<keyword evidence="1" id="KW-0732">Signal</keyword>
<dbReference type="AlphaFoldDB" id="A0A1F4X744"/>
<evidence type="ECO:0000313" key="3">
    <source>
        <dbReference type="Proteomes" id="UP000176815"/>
    </source>
</evidence>
<comment type="caution">
    <text evidence="2">The sequence shown here is derived from an EMBL/GenBank/DDBJ whole genome shotgun (WGS) entry which is preliminary data.</text>
</comment>
<dbReference type="Proteomes" id="UP000176815">
    <property type="component" value="Unassembled WGS sequence"/>
</dbReference>
<organism evidence="2 3">
    <name type="scientific">candidate division WWE3 bacterium RIFOXYD1_FULL_39_9</name>
    <dbReference type="NCBI Taxonomy" id="1802649"/>
    <lineage>
        <taxon>Bacteria</taxon>
        <taxon>Katanobacteria</taxon>
    </lineage>
</organism>
<dbReference type="EMBL" id="MEWG01000018">
    <property type="protein sequence ID" value="OGC77520.1"/>
    <property type="molecule type" value="Genomic_DNA"/>
</dbReference>
<feature type="signal peptide" evidence="1">
    <location>
        <begin position="1"/>
        <end position="25"/>
    </location>
</feature>
<reference evidence="2 3" key="1">
    <citation type="journal article" date="2016" name="Nat. Commun.">
        <title>Thousands of microbial genomes shed light on interconnected biogeochemical processes in an aquifer system.</title>
        <authorList>
            <person name="Anantharaman K."/>
            <person name="Brown C.T."/>
            <person name="Hug L.A."/>
            <person name="Sharon I."/>
            <person name="Castelle C.J."/>
            <person name="Probst A.J."/>
            <person name="Thomas B.C."/>
            <person name="Singh A."/>
            <person name="Wilkins M.J."/>
            <person name="Karaoz U."/>
            <person name="Brodie E.L."/>
            <person name="Williams K.H."/>
            <person name="Hubbard S.S."/>
            <person name="Banfield J.F."/>
        </authorList>
    </citation>
    <scope>NUCLEOTIDE SEQUENCE [LARGE SCALE GENOMIC DNA]</scope>
</reference>
<gene>
    <name evidence="2" type="ORF">A2619_01915</name>
</gene>
<sequence>MKKIFALFVVLFVAFSQIGTSLVSAGSDETQKPSEFVILHNFTTGKDAGINLSAEVVKDLERFKNLPDPSLVIRDTEPERYPYYTFTGEYMNRRDIISKPGVPWVLTAVDGWKGADGKDFVSWTISTSKAGDVFRISESTIPDYFQLSWTDRADGFEMRIQVPFENVLKISTCDEADGVKSPKEAYVQVNWKGQLAFVRPVRDPIFSVHAFTCGGEVEYSAIDTYIRGIPFANARKYTWAHDELLFFWHQKIVCKGIDWAEGRCWSYETDIGATRLK</sequence>
<feature type="chain" id="PRO_5009515197" evidence="1">
    <location>
        <begin position="26"/>
        <end position="277"/>
    </location>
</feature>
<evidence type="ECO:0000313" key="2">
    <source>
        <dbReference type="EMBL" id="OGC77520.1"/>
    </source>
</evidence>
<protein>
    <submittedName>
        <fullName evidence="2">Uncharacterized protein</fullName>
    </submittedName>
</protein>
<name>A0A1F4X744_UNCKA</name>
<accession>A0A1F4X744</accession>